<feature type="region of interest" description="Disordered" evidence="2">
    <location>
        <begin position="238"/>
        <end position="263"/>
    </location>
</feature>
<proteinExistence type="predicted"/>
<evidence type="ECO:0000313" key="4">
    <source>
        <dbReference type="EMBL" id="OGG26635.1"/>
    </source>
</evidence>
<feature type="compositionally biased region" description="Pro residues" evidence="2">
    <location>
        <begin position="528"/>
        <end position="541"/>
    </location>
</feature>
<comment type="caution">
    <text evidence="4">The sequence shown here is derived from an EMBL/GenBank/DDBJ whole genome shotgun (WGS) entry which is preliminary data.</text>
</comment>
<keyword evidence="3" id="KW-1133">Transmembrane helix</keyword>
<feature type="coiled-coil region" evidence="1">
    <location>
        <begin position="39"/>
        <end position="66"/>
    </location>
</feature>
<feature type="compositionally biased region" description="Polar residues" evidence="2">
    <location>
        <begin position="249"/>
        <end position="263"/>
    </location>
</feature>
<evidence type="ECO:0000313" key="5">
    <source>
        <dbReference type="Proteomes" id="UP000176609"/>
    </source>
</evidence>
<feature type="compositionally biased region" description="Low complexity" evidence="2">
    <location>
        <begin position="239"/>
        <end position="248"/>
    </location>
</feature>
<evidence type="ECO:0000256" key="1">
    <source>
        <dbReference type="SAM" id="Coils"/>
    </source>
</evidence>
<dbReference type="EMBL" id="MFJR01000007">
    <property type="protein sequence ID" value="OGG26635.1"/>
    <property type="molecule type" value="Genomic_DNA"/>
</dbReference>
<keyword evidence="1" id="KW-0175">Coiled coil</keyword>
<dbReference type="Proteomes" id="UP000176609">
    <property type="component" value="Unassembled WGS sequence"/>
</dbReference>
<keyword evidence="3" id="KW-0472">Membrane</keyword>
<organism evidence="4 5">
    <name type="scientific">Candidatus Gottesmanbacteria bacterium RIFCSPLOWO2_01_FULL_39_12b</name>
    <dbReference type="NCBI Taxonomy" id="1798388"/>
    <lineage>
        <taxon>Bacteria</taxon>
        <taxon>Candidatus Gottesmaniibacteriota</taxon>
    </lineage>
</organism>
<keyword evidence="3" id="KW-0812">Transmembrane</keyword>
<reference evidence="4 5" key="1">
    <citation type="journal article" date="2016" name="Nat. Commun.">
        <title>Thousands of microbial genomes shed light on interconnected biogeochemical processes in an aquifer system.</title>
        <authorList>
            <person name="Anantharaman K."/>
            <person name="Brown C.T."/>
            <person name="Hug L.A."/>
            <person name="Sharon I."/>
            <person name="Castelle C.J."/>
            <person name="Probst A.J."/>
            <person name="Thomas B.C."/>
            <person name="Singh A."/>
            <person name="Wilkins M.J."/>
            <person name="Karaoz U."/>
            <person name="Brodie E.L."/>
            <person name="Williams K.H."/>
            <person name="Hubbard S.S."/>
            <person name="Banfield J.F."/>
        </authorList>
    </citation>
    <scope>NUCLEOTIDE SEQUENCE [LARGE SCALE GENOMIC DNA]</scope>
</reference>
<gene>
    <name evidence="4" type="ORF">A2960_00490</name>
</gene>
<evidence type="ECO:0000256" key="3">
    <source>
        <dbReference type="SAM" id="Phobius"/>
    </source>
</evidence>
<name>A0A1F6APM0_9BACT</name>
<evidence type="ECO:0000256" key="2">
    <source>
        <dbReference type="SAM" id="MobiDB-lite"/>
    </source>
</evidence>
<sequence>MPTSATLNSADPGNEGNNSTDVNDPANLNTGALSTNTATETLEQKYEQLNKNLADLQNKIDAVTATGNNLANFNTLNGQVYTGDALSTINQLNKLNSNISGMGGFAVFNIYDNHAGDIVFKLADNNVTGGFSSASGNVSKNSDTGPGSSNLADGQSSFTVKEANGNDAKIVNDIVLQSSTGNNTASMNTGDGIVKTGNATSIGNVVNLANTNLNVSNWLFGVVNIFGTLAGNIILPKGSSTSSNTSNSAGVLSENSNTGFGSTNNATYDNTSLATFDNANTANITSYVEASANSGNNSSSTNTGGGNIVSGSSDVAVSNSTIANTNTNNEEGIVWMVIVNEAGKWVGHIIGSPWGESSASNSLPISSTTGGAGQTTYTADSVNSGTGAFSTNDASYDSSTNSTVTNNNTAEIINNISANADTGNNTATYNTGTSSIETGNAKVGLNLVNMVNTNVVAKKFVAILVNVLGKFLGDVIPPDAQNTSQSINDSTNSVSTPTPTLAVEPSPTPTLTDSRIGGIEPTSSPTLTPEPDPTVIPLPTVTPVPQQTAQFQYYYYYYYSDNTYQNDTTQYSQAVQKVGNSRQNVIKQRQVLRQSLPTSYDLIMPTVPPKRGLFVSKAFAKATESSLAGILLGGATLKVNQSWLSVIPLAILIIVLRRRRKINFSGYLYKILEKIL</sequence>
<feature type="region of interest" description="Disordered" evidence="2">
    <location>
        <begin position="1"/>
        <end position="32"/>
    </location>
</feature>
<feature type="transmembrane region" description="Helical" evidence="3">
    <location>
        <begin position="639"/>
        <end position="656"/>
    </location>
</feature>
<protein>
    <submittedName>
        <fullName evidence="4">Uncharacterized protein</fullName>
    </submittedName>
</protein>
<dbReference type="AlphaFoldDB" id="A0A1F6APM0"/>
<feature type="region of interest" description="Disordered" evidence="2">
    <location>
        <begin position="133"/>
        <end position="155"/>
    </location>
</feature>
<feature type="compositionally biased region" description="Polar residues" evidence="2">
    <location>
        <begin position="481"/>
        <end position="499"/>
    </location>
</feature>
<accession>A0A1F6APM0</accession>
<feature type="region of interest" description="Disordered" evidence="2">
    <location>
        <begin position="481"/>
        <end position="541"/>
    </location>
</feature>